<evidence type="ECO:0000256" key="1">
    <source>
        <dbReference type="ARBA" id="ARBA00010613"/>
    </source>
</evidence>
<accession>A0ABX8SJ74</accession>
<proteinExistence type="inferred from homology"/>
<comment type="similarity">
    <text evidence="1">Belongs to the carbon-nitrogen hydrolase superfamily. NIT1/NIT2 family.</text>
</comment>
<reference evidence="3 4" key="1">
    <citation type="submission" date="2021-07" db="EMBL/GenBank/DDBJ databases">
        <title>complete genome sequencing of Tessaracoccus sp.J1M15.</title>
        <authorList>
            <person name="Bae J.-W."/>
            <person name="Kim D.-y."/>
        </authorList>
    </citation>
    <scope>NUCLEOTIDE SEQUENCE [LARGE SCALE GENOMIC DNA]</scope>
    <source>
        <strain evidence="3 4">J1M15</strain>
    </source>
</reference>
<gene>
    <name evidence="3" type="ORF">KDB89_00520</name>
</gene>
<dbReference type="GO" id="GO:0016787">
    <property type="term" value="F:hydrolase activity"/>
    <property type="evidence" value="ECO:0007669"/>
    <property type="project" value="UniProtKB-KW"/>
</dbReference>
<dbReference type="InterPro" id="IPR003010">
    <property type="entry name" value="C-N_Hydrolase"/>
</dbReference>
<dbReference type="PANTHER" id="PTHR23088:SF27">
    <property type="entry name" value="DEAMINATED GLUTATHIONE AMIDASE"/>
    <property type="match status" value="1"/>
</dbReference>
<organism evidence="3 4">
    <name type="scientific">Tessaracoccus palaemonis</name>
    <dbReference type="NCBI Taxonomy" id="2829499"/>
    <lineage>
        <taxon>Bacteria</taxon>
        <taxon>Bacillati</taxon>
        <taxon>Actinomycetota</taxon>
        <taxon>Actinomycetes</taxon>
        <taxon>Propionibacteriales</taxon>
        <taxon>Propionibacteriaceae</taxon>
        <taxon>Tessaracoccus</taxon>
    </lineage>
</organism>
<dbReference type="Pfam" id="PF00795">
    <property type="entry name" value="CN_hydrolase"/>
    <property type="match status" value="1"/>
</dbReference>
<feature type="domain" description="CN hydrolase" evidence="2">
    <location>
        <begin position="4"/>
        <end position="242"/>
    </location>
</feature>
<keyword evidence="3" id="KW-0378">Hydrolase</keyword>
<protein>
    <submittedName>
        <fullName evidence="3">Carbon-nitrogen hydrolase family protein</fullName>
    </submittedName>
</protein>
<dbReference type="PANTHER" id="PTHR23088">
    <property type="entry name" value="NITRILASE-RELATED"/>
    <property type="match status" value="1"/>
</dbReference>
<evidence type="ECO:0000259" key="2">
    <source>
        <dbReference type="PROSITE" id="PS50263"/>
    </source>
</evidence>
<dbReference type="Proteomes" id="UP000824504">
    <property type="component" value="Chromosome"/>
</dbReference>
<keyword evidence="4" id="KW-1185">Reference proteome</keyword>
<dbReference type="CDD" id="cd07581">
    <property type="entry name" value="nitrilase_3"/>
    <property type="match status" value="1"/>
</dbReference>
<dbReference type="PROSITE" id="PS01227">
    <property type="entry name" value="UPF0012"/>
    <property type="match status" value="1"/>
</dbReference>
<dbReference type="PROSITE" id="PS50263">
    <property type="entry name" value="CN_HYDROLASE"/>
    <property type="match status" value="1"/>
</dbReference>
<evidence type="ECO:0000313" key="4">
    <source>
        <dbReference type="Proteomes" id="UP000824504"/>
    </source>
</evidence>
<dbReference type="InterPro" id="IPR001110">
    <property type="entry name" value="UPF0012_CS"/>
</dbReference>
<sequence length="266" mass="28406">MSEIGVAAAQFGPVADEAANLDRIRELATQAAGRGARVVVLPEYSSYFVDPFDDTLAAHAQSVDGPFVAGLRDLAARLDQVLVAGLLEQGSGGRVRNTVVAVGADGPLATYRKAHLYDAFGQRESDRVEPGELTAPETFDLDGLRFGLVTCYDLRFPESTRVLADAGVTAVLMPAQWVRGPLKEDHWATLIAARAIENTCYVAAADHPPKYGIGLSRVVDPQGVTLAGIGAGDGLAVGFLAADEVRRVRERNPALELRRYRVVPRG</sequence>
<dbReference type="RefSeq" id="WP_219082458.1">
    <property type="nucleotide sequence ID" value="NZ_CP079216.1"/>
</dbReference>
<evidence type="ECO:0000313" key="3">
    <source>
        <dbReference type="EMBL" id="QXT63009.1"/>
    </source>
</evidence>
<name>A0ABX8SJ74_9ACTN</name>
<dbReference type="EMBL" id="CP079216">
    <property type="protein sequence ID" value="QXT63009.1"/>
    <property type="molecule type" value="Genomic_DNA"/>
</dbReference>